<dbReference type="OrthoDB" id="9514740at2759"/>
<dbReference type="AlphaFoldDB" id="J4I9A5"/>
<dbReference type="GeneID" id="24095732"/>
<dbReference type="SUPFAM" id="SSF56399">
    <property type="entry name" value="ADP-ribosylation"/>
    <property type="match status" value="1"/>
</dbReference>
<dbReference type="Gene3D" id="6.20.320.10">
    <property type="match status" value="1"/>
</dbReference>
<dbReference type="InParanoid" id="J4I9A5"/>
<dbReference type="Gene3D" id="3.90.228.10">
    <property type="match status" value="1"/>
</dbReference>
<dbReference type="Proteomes" id="UP000006352">
    <property type="component" value="Unassembled WGS sequence"/>
</dbReference>
<reference evidence="1 2" key="1">
    <citation type="journal article" date="2012" name="Appl. Environ. Microbiol.">
        <title>Short-read sequencing for genomic analysis of the brown rot fungus Fibroporia radiculosa.</title>
        <authorList>
            <person name="Tang J.D."/>
            <person name="Perkins A.D."/>
            <person name="Sonstegard T.S."/>
            <person name="Schroeder S.G."/>
            <person name="Burgess S.C."/>
            <person name="Diehl S.V."/>
        </authorList>
    </citation>
    <scope>NUCLEOTIDE SEQUENCE [LARGE SCALE GENOMIC DNA]</scope>
    <source>
        <strain evidence="1 2">TFFH 294</strain>
    </source>
</reference>
<gene>
    <name evidence="1" type="ORF">FIBRA_02863</name>
</gene>
<name>J4I9A5_9APHY</name>
<organism evidence="1 2">
    <name type="scientific">Fibroporia radiculosa</name>
    <dbReference type="NCBI Taxonomy" id="599839"/>
    <lineage>
        <taxon>Eukaryota</taxon>
        <taxon>Fungi</taxon>
        <taxon>Dikarya</taxon>
        <taxon>Basidiomycota</taxon>
        <taxon>Agaricomycotina</taxon>
        <taxon>Agaricomycetes</taxon>
        <taxon>Polyporales</taxon>
        <taxon>Fibroporiaceae</taxon>
        <taxon>Fibroporia</taxon>
    </lineage>
</organism>
<accession>J4I9A5</accession>
<dbReference type="RefSeq" id="XP_012180104.1">
    <property type="nucleotide sequence ID" value="XM_012324714.1"/>
</dbReference>
<evidence type="ECO:0008006" key="3">
    <source>
        <dbReference type="Google" id="ProtNLM"/>
    </source>
</evidence>
<dbReference type="STRING" id="599839.J4I9A5"/>
<proteinExistence type="predicted"/>
<sequence length="105" mass="11636">MSVCTTEKDGYWGRGIYSTAASNKADYFAKNINNQSNDKVVLLSRVVVGKRAALRSKDTSLRRPPLGYDSIDALTSLQGGAVKYSEVVVYRDDALIPWVMIVYNL</sequence>
<protein>
    <recommendedName>
        <fullName evidence="3">PARP catalytic domain-containing protein</fullName>
    </recommendedName>
</protein>
<dbReference type="EMBL" id="HE797006">
    <property type="protein sequence ID" value="CCM00821.1"/>
    <property type="molecule type" value="Genomic_DNA"/>
</dbReference>
<dbReference type="HOGENOM" id="CLU_2374324_0_0_1"/>
<evidence type="ECO:0000313" key="2">
    <source>
        <dbReference type="Proteomes" id="UP000006352"/>
    </source>
</evidence>
<evidence type="ECO:0000313" key="1">
    <source>
        <dbReference type="EMBL" id="CCM00821.1"/>
    </source>
</evidence>
<keyword evidence="2" id="KW-1185">Reference proteome</keyword>